<name>A0A1K1LGZ6_9BACT</name>
<dbReference type="GO" id="GO:0030254">
    <property type="term" value="P:protein secretion by the type III secretion system"/>
    <property type="evidence" value="ECO:0007669"/>
    <property type="project" value="InterPro"/>
</dbReference>
<dbReference type="InterPro" id="IPR010261">
    <property type="entry name" value="Tir_chaperone"/>
</dbReference>
<reference evidence="2" key="1">
    <citation type="submission" date="2016-10" db="EMBL/GenBank/DDBJ databases">
        <authorList>
            <person name="Wegmann U."/>
        </authorList>
    </citation>
    <scope>NUCLEOTIDE SEQUENCE [LARGE SCALE GENOMIC DNA]</scope>
</reference>
<protein>
    <recommendedName>
        <fullName evidence="3">Type III secretion HpaB protein</fullName>
    </recommendedName>
</protein>
<accession>A0A1K1LGZ6</accession>
<keyword evidence="2" id="KW-1185">Reference proteome</keyword>
<dbReference type="KEGG" id="dpg:DESPIGER_2146"/>
<dbReference type="RefSeq" id="WP_072336403.1">
    <property type="nucleotide sequence ID" value="NZ_CALJDE010000026.1"/>
</dbReference>
<sequence>MISRETANTLLEEFARQQEIGPLQLDEDNYCALASADDHVVHLRFDEGQGTFIAFGSIGALSGDEEVALRELRALLTANLMWQDTQGATITLAPESDTVLLQQMWLPEQATADKLDAFLQSFALSLDFWTQRCATLGDTVMESEQPFYVKV</sequence>
<dbReference type="OrthoDB" id="5465071at2"/>
<dbReference type="Pfam" id="PF05932">
    <property type="entry name" value="CesT"/>
    <property type="match status" value="1"/>
</dbReference>
<dbReference type="Proteomes" id="UP000186323">
    <property type="component" value="Chromosome I"/>
</dbReference>
<evidence type="ECO:0000313" key="2">
    <source>
        <dbReference type="Proteomes" id="UP000186323"/>
    </source>
</evidence>
<dbReference type="CDD" id="cd16364">
    <property type="entry name" value="T3SC_I-like"/>
    <property type="match status" value="1"/>
</dbReference>
<dbReference type="EMBL" id="LT630450">
    <property type="protein sequence ID" value="SFV73968.1"/>
    <property type="molecule type" value="Genomic_DNA"/>
</dbReference>
<proteinExistence type="predicted"/>
<gene>
    <name evidence="1" type="ORF">DESPIGER_2146</name>
</gene>
<dbReference type="AlphaFoldDB" id="A0A1K1LGZ6"/>
<dbReference type="Gene3D" id="3.30.1460.10">
    <property type="match status" value="1"/>
</dbReference>
<dbReference type="SUPFAM" id="SSF69635">
    <property type="entry name" value="Type III secretory system chaperone-like"/>
    <property type="match status" value="1"/>
</dbReference>
<evidence type="ECO:0000313" key="1">
    <source>
        <dbReference type="EMBL" id="SFV73968.1"/>
    </source>
</evidence>
<organism evidence="1 2">
    <name type="scientific">Desulfovibrio piger</name>
    <dbReference type="NCBI Taxonomy" id="901"/>
    <lineage>
        <taxon>Bacteria</taxon>
        <taxon>Pseudomonadati</taxon>
        <taxon>Thermodesulfobacteriota</taxon>
        <taxon>Desulfovibrionia</taxon>
        <taxon>Desulfovibrionales</taxon>
        <taxon>Desulfovibrionaceae</taxon>
        <taxon>Desulfovibrio</taxon>
    </lineage>
</organism>
<evidence type="ECO:0008006" key="3">
    <source>
        <dbReference type="Google" id="ProtNLM"/>
    </source>
</evidence>